<organism evidence="3 4">
    <name type="scientific">Plantimonas leprariae</name>
    <dbReference type="NCBI Taxonomy" id="2615207"/>
    <lineage>
        <taxon>Bacteria</taxon>
        <taxon>Pseudomonadati</taxon>
        <taxon>Pseudomonadota</taxon>
        <taxon>Alphaproteobacteria</taxon>
        <taxon>Hyphomicrobiales</taxon>
        <taxon>Aurantimonadaceae</taxon>
        <taxon>Plantimonas</taxon>
    </lineage>
</organism>
<sequence length="106" mass="11698">MSVSSTITDELLQNPSPGEILVEEFLEPLKLGRDALARATGISLRRINEIAAGKRAITADTDLRLARYFGLSDGFWLGLQAEHDLLDRRRLIEKELAAIEPIGRAA</sequence>
<dbReference type="RefSeq" id="WP_150972657.1">
    <property type="nucleotide sequence ID" value="NZ_VZDO01000019.1"/>
</dbReference>
<dbReference type="InterPro" id="IPR010982">
    <property type="entry name" value="Lambda_DNA-bd_dom_sf"/>
</dbReference>
<keyword evidence="1" id="KW-0238">DNA-binding</keyword>
<dbReference type="PANTHER" id="PTHR36924">
    <property type="entry name" value="ANTITOXIN HIGA-1"/>
    <property type="match status" value="1"/>
</dbReference>
<evidence type="ECO:0000256" key="1">
    <source>
        <dbReference type="ARBA" id="ARBA00023125"/>
    </source>
</evidence>
<dbReference type="InterPro" id="IPR013430">
    <property type="entry name" value="Toxin_antidote_HigA"/>
</dbReference>
<gene>
    <name evidence="3" type="ORF">F6X38_19455</name>
</gene>
<dbReference type="SUPFAM" id="SSF47413">
    <property type="entry name" value="lambda repressor-like DNA-binding domains"/>
    <property type="match status" value="1"/>
</dbReference>
<evidence type="ECO:0000313" key="3">
    <source>
        <dbReference type="EMBL" id="KAB0677043.1"/>
    </source>
</evidence>
<dbReference type="AlphaFoldDB" id="A0A7V7PLH3"/>
<keyword evidence="4" id="KW-1185">Reference proteome</keyword>
<dbReference type="PANTHER" id="PTHR36924:SF1">
    <property type="entry name" value="ANTITOXIN HIGA-1"/>
    <property type="match status" value="1"/>
</dbReference>
<evidence type="ECO:0000313" key="4">
    <source>
        <dbReference type="Proteomes" id="UP000432089"/>
    </source>
</evidence>
<dbReference type="NCBIfam" id="TIGR02607">
    <property type="entry name" value="antidote_HigA"/>
    <property type="match status" value="1"/>
</dbReference>
<dbReference type="Gene3D" id="1.10.260.40">
    <property type="entry name" value="lambda repressor-like DNA-binding domains"/>
    <property type="match status" value="1"/>
</dbReference>
<evidence type="ECO:0000259" key="2">
    <source>
        <dbReference type="PROSITE" id="PS50943"/>
    </source>
</evidence>
<dbReference type="SMART" id="SM00530">
    <property type="entry name" value="HTH_XRE"/>
    <property type="match status" value="1"/>
</dbReference>
<accession>A0A7V7PLH3</accession>
<dbReference type="InterPro" id="IPR001387">
    <property type="entry name" value="Cro/C1-type_HTH"/>
</dbReference>
<proteinExistence type="predicted"/>
<reference evidence="3 4" key="1">
    <citation type="submission" date="2019-09" db="EMBL/GenBank/DDBJ databases">
        <title>YIM 132180 draft genome.</title>
        <authorList>
            <person name="Zhang K."/>
        </authorList>
    </citation>
    <scope>NUCLEOTIDE SEQUENCE [LARGE SCALE GENOMIC DNA]</scope>
    <source>
        <strain evidence="3 4">YIM 132180</strain>
    </source>
</reference>
<protein>
    <submittedName>
        <fullName evidence="3">HigA family addiction module antidote protein</fullName>
    </submittedName>
</protein>
<dbReference type="CDD" id="cd00093">
    <property type="entry name" value="HTH_XRE"/>
    <property type="match status" value="1"/>
</dbReference>
<dbReference type="Proteomes" id="UP000432089">
    <property type="component" value="Unassembled WGS sequence"/>
</dbReference>
<name>A0A7V7PLH3_9HYPH</name>
<dbReference type="EMBL" id="VZDO01000019">
    <property type="protein sequence ID" value="KAB0677043.1"/>
    <property type="molecule type" value="Genomic_DNA"/>
</dbReference>
<dbReference type="Pfam" id="PF01381">
    <property type="entry name" value="HTH_3"/>
    <property type="match status" value="1"/>
</dbReference>
<comment type="caution">
    <text evidence="3">The sequence shown here is derived from an EMBL/GenBank/DDBJ whole genome shotgun (WGS) entry which is preliminary data.</text>
</comment>
<feature type="domain" description="HTH cro/C1-type" evidence="2">
    <location>
        <begin position="22"/>
        <end position="76"/>
    </location>
</feature>
<dbReference type="GO" id="GO:0003677">
    <property type="term" value="F:DNA binding"/>
    <property type="evidence" value="ECO:0007669"/>
    <property type="project" value="UniProtKB-KW"/>
</dbReference>
<dbReference type="PROSITE" id="PS50943">
    <property type="entry name" value="HTH_CROC1"/>
    <property type="match status" value="1"/>
</dbReference>